<keyword evidence="2" id="KW-0547">Nucleotide-binding</keyword>
<evidence type="ECO:0000259" key="7">
    <source>
        <dbReference type="Pfam" id="PF00350"/>
    </source>
</evidence>
<dbReference type="Pfam" id="PF00350">
    <property type="entry name" value="Dynamin_N"/>
    <property type="match status" value="1"/>
</dbReference>
<evidence type="ECO:0000256" key="5">
    <source>
        <dbReference type="ARBA" id="ARBA00023136"/>
    </source>
</evidence>
<feature type="domain" description="Dynamin N-terminal" evidence="7">
    <location>
        <begin position="78"/>
        <end position="333"/>
    </location>
</feature>
<feature type="compositionally biased region" description="Low complexity" evidence="6">
    <location>
        <begin position="577"/>
        <end position="590"/>
    </location>
</feature>
<keyword evidence="4" id="KW-0342">GTP-binding</keyword>
<keyword evidence="5" id="KW-0472">Membrane</keyword>
<reference evidence="8" key="1">
    <citation type="journal article" date="2020" name="bioRxiv">
        <title>Comparative genomics of Chlamydomonas.</title>
        <authorList>
            <person name="Craig R.J."/>
            <person name="Hasan A.R."/>
            <person name="Ness R.W."/>
            <person name="Keightley P.D."/>
        </authorList>
    </citation>
    <scope>NUCLEOTIDE SEQUENCE</scope>
    <source>
        <strain evidence="8">CCAP 11/70</strain>
    </source>
</reference>
<dbReference type="PANTHER" id="PTHR10465:SF0">
    <property type="entry name" value="SARCALUMENIN"/>
    <property type="match status" value="1"/>
</dbReference>
<feature type="compositionally biased region" description="Gly residues" evidence="6">
    <location>
        <begin position="1256"/>
        <end position="1269"/>
    </location>
</feature>
<dbReference type="EMBL" id="JAEHOE010000008">
    <property type="protein sequence ID" value="KAG2498988.1"/>
    <property type="molecule type" value="Genomic_DNA"/>
</dbReference>
<dbReference type="PANTHER" id="PTHR10465">
    <property type="entry name" value="TRANSMEMBRANE GTPASE FZO1"/>
    <property type="match status" value="1"/>
</dbReference>
<feature type="compositionally biased region" description="Polar residues" evidence="6">
    <location>
        <begin position="1035"/>
        <end position="1045"/>
    </location>
</feature>
<proteinExistence type="predicted"/>
<evidence type="ECO:0000256" key="1">
    <source>
        <dbReference type="ARBA" id="ARBA00004370"/>
    </source>
</evidence>
<evidence type="ECO:0000256" key="4">
    <source>
        <dbReference type="ARBA" id="ARBA00023134"/>
    </source>
</evidence>
<dbReference type="GO" id="GO:0005741">
    <property type="term" value="C:mitochondrial outer membrane"/>
    <property type="evidence" value="ECO:0007669"/>
    <property type="project" value="TreeGrafter"/>
</dbReference>
<evidence type="ECO:0000256" key="2">
    <source>
        <dbReference type="ARBA" id="ARBA00022741"/>
    </source>
</evidence>
<dbReference type="InterPro" id="IPR027094">
    <property type="entry name" value="Mitofusin_fam"/>
</dbReference>
<comment type="subcellular location">
    <subcellularLocation>
        <location evidence="1">Membrane</location>
    </subcellularLocation>
</comment>
<feature type="compositionally biased region" description="Acidic residues" evidence="6">
    <location>
        <begin position="909"/>
        <end position="924"/>
    </location>
</feature>
<feature type="region of interest" description="Disordered" evidence="6">
    <location>
        <begin position="995"/>
        <end position="1053"/>
    </location>
</feature>
<feature type="region of interest" description="Disordered" evidence="6">
    <location>
        <begin position="575"/>
        <end position="605"/>
    </location>
</feature>
<dbReference type="InterPro" id="IPR045063">
    <property type="entry name" value="Dynamin_N"/>
</dbReference>
<dbReference type="Proteomes" id="UP000612055">
    <property type="component" value="Unassembled WGS sequence"/>
</dbReference>
<organism evidence="8 9">
    <name type="scientific">Edaphochlamys debaryana</name>
    <dbReference type="NCBI Taxonomy" id="47281"/>
    <lineage>
        <taxon>Eukaryota</taxon>
        <taxon>Viridiplantae</taxon>
        <taxon>Chlorophyta</taxon>
        <taxon>core chlorophytes</taxon>
        <taxon>Chlorophyceae</taxon>
        <taxon>CS clade</taxon>
        <taxon>Chlamydomonadales</taxon>
        <taxon>Chlamydomonadales incertae sedis</taxon>
        <taxon>Edaphochlamys</taxon>
    </lineage>
</organism>
<feature type="compositionally biased region" description="Acidic residues" evidence="6">
    <location>
        <begin position="931"/>
        <end position="947"/>
    </location>
</feature>
<sequence length="1300" mass="134370">MASMATTPAQACRAQIDALLQEFGSLLVDLTNAGDVTDPSNQEEDEEPRRVIDEQLQRFWAGYTQLKGRHEKQELLVAVLALTKSGKSTLLNSFLGAEVLPMNNVPETARIVRIVHDPSAKEPILREPPPSAPGAGALGSPTFGSGRQPAGTVIRGEAAIRARLSHLNSMARTSSGAGLSPSSSSGLTSLSSGVVSAAVAEAAVAAAAGEAAAADGEGSGHGAAGGDAGNGGGGGGALPSVLHISAPLAALEGFGPEFGRVVLLDTPGPNEAGEEQLKHQVERLLESVDCVLYLLDYTKLKTADEEGLFRRLKQINPQLVARLSSRLFFVINKVDAVETSEGLDSDEVRTYVADLVTRQLGGAASAASPSSSPSGTASGAAPPPPPFCLHPDQVLLLSARNALLARLVLSGRASADVTRRFSRLAFGAFGMGMGGMGVARGGAAAGPTPEQLRAAAGCLLEGSGLPDLEERVLAFLGAHAASVKMLATADDATRLLSEVRNVALTCRSCLLRTVEALRAESEAIRDELCAAQCAFEEVRERADAVQAQVVAEIRTHLNTLRRRLFTQIVQTLDTDTRAGAPSSPSSSSGRYANNPNDPSANGGAHSRWSRVREKFLSMFTSVSSSAPPGGAGPAGLIPEARSRSRDELANLVLDLHEDLMAQIQAEVTDFWGVLEACAASRHAELLAALNAHLAALSRRVEGAVSEALGVALAPVDIRLQPPSAEELHSDVAELIEKGIRETSEKHIRVATRTTTERRPAQGPPSLCRWGNYWVDVPRTRTVVETYTATVYCLKPDELANHFIGMVDGAISASERALGSHVGTMVERQLAAARERVRDYGDRYLSAMTSALSASARGAEHRAASLAAVEAYLQRLEGLAARAAEAQRAAEGAVPRDAAGLMDEVQVFDSDSEGEGQEQEEEQQEEGVQQQAEEEEEGREEAAEEEVGGEGQFIRGLGGSPEPEYFLDERQQQLYSAEADVEAADVEAGALLPEAPAEAQEEAVFEPEYESMPEDDEVEEEGLEGEGEGEFGRVSPSGSHVTAQSQEAEEGLEAEGEAGFEGVEVGAGGGGVVRDVEELLGQAASAEAELVAAAEAALAEAQASAAAVPSLAELAGAAVCESLVAPPPPPPLPAPEVVPPPAPEVVMPVPTPAQAVPAAPEPRAAVHMSGSMSASSYSGAPFDYTRGFLEAMTASDMASSVSASVHQAGALGTSAPAAGARAGSAVGLLGPGLDLGLDVDEPLTMIPLTSDGIEGGGLAAGGRAGGGSGGLDSPRSAGGSEEWQLVGMEAAAEAEAAGAGK</sequence>
<dbReference type="OrthoDB" id="9984778at2759"/>
<keyword evidence="9" id="KW-1185">Reference proteome</keyword>
<dbReference type="Gene3D" id="3.40.50.300">
    <property type="entry name" value="P-loop containing nucleotide triphosphate hydrolases"/>
    <property type="match status" value="2"/>
</dbReference>
<evidence type="ECO:0000313" key="8">
    <source>
        <dbReference type="EMBL" id="KAG2498988.1"/>
    </source>
</evidence>
<feature type="compositionally biased region" description="Low complexity" evidence="6">
    <location>
        <begin position="363"/>
        <end position="380"/>
    </location>
</feature>
<gene>
    <name evidence="8" type="ORF">HYH03_003174</name>
</gene>
<dbReference type="SUPFAM" id="SSF52540">
    <property type="entry name" value="P-loop containing nucleoside triphosphate hydrolases"/>
    <property type="match status" value="1"/>
</dbReference>
<feature type="compositionally biased region" description="Low complexity" evidence="6">
    <location>
        <begin position="1288"/>
        <end position="1300"/>
    </location>
</feature>
<dbReference type="GO" id="GO:0003924">
    <property type="term" value="F:GTPase activity"/>
    <property type="evidence" value="ECO:0007669"/>
    <property type="project" value="InterPro"/>
</dbReference>
<evidence type="ECO:0000313" key="9">
    <source>
        <dbReference type="Proteomes" id="UP000612055"/>
    </source>
</evidence>
<name>A0A836C4K1_9CHLO</name>
<feature type="region of interest" description="Disordered" evidence="6">
    <location>
        <begin position="121"/>
        <end position="150"/>
    </location>
</feature>
<feature type="region of interest" description="Disordered" evidence="6">
    <location>
        <begin position="363"/>
        <end position="384"/>
    </location>
</feature>
<evidence type="ECO:0000256" key="3">
    <source>
        <dbReference type="ARBA" id="ARBA00022801"/>
    </source>
</evidence>
<accession>A0A836C4K1</accession>
<feature type="compositionally biased region" description="Acidic residues" evidence="6">
    <location>
        <begin position="998"/>
        <end position="1028"/>
    </location>
</feature>
<comment type="caution">
    <text evidence="8">The sequence shown here is derived from an EMBL/GenBank/DDBJ whole genome shotgun (WGS) entry which is preliminary data.</text>
</comment>
<feature type="region of interest" description="Disordered" evidence="6">
    <location>
        <begin position="908"/>
        <end position="963"/>
    </location>
</feature>
<dbReference type="GO" id="GO:0005525">
    <property type="term" value="F:GTP binding"/>
    <property type="evidence" value="ECO:0007669"/>
    <property type="project" value="UniProtKB-KW"/>
</dbReference>
<protein>
    <recommendedName>
        <fullName evidence="7">Dynamin N-terminal domain-containing protein</fullName>
    </recommendedName>
</protein>
<dbReference type="GO" id="GO:0008053">
    <property type="term" value="P:mitochondrial fusion"/>
    <property type="evidence" value="ECO:0007669"/>
    <property type="project" value="TreeGrafter"/>
</dbReference>
<evidence type="ECO:0000256" key="6">
    <source>
        <dbReference type="SAM" id="MobiDB-lite"/>
    </source>
</evidence>
<feature type="region of interest" description="Disordered" evidence="6">
    <location>
        <begin position="1256"/>
        <end position="1300"/>
    </location>
</feature>
<dbReference type="InterPro" id="IPR027417">
    <property type="entry name" value="P-loop_NTPase"/>
</dbReference>
<dbReference type="GO" id="GO:0051646">
    <property type="term" value="P:mitochondrion localization"/>
    <property type="evidence" value="ECO:0007669"/>
    <property type="project" value="TreeGrafter"/>
</dbReference>
<keyword evidence="3" id="KW-0378">Hydrolase</keyword>